<evidence type="ECO:0000313" key="1">
    <source>
        <dbReference type="EMBL" id="KAF0881062.1"/>
    </source>
</evidence>
<sequence length="166" mass="19579">IREIQIKTTQRYHLTPVRVAKINKSGDSRCRQGCGEMGTLLHCWWECKLVQPLWKTVWRFLKKLTIELLYDPAVALLGIYPRDIGMLMPRGTCTPRFIAALSTIAKTWKEPKCPSSDEWIKKMWYIYTMEYSMARRRNEIWPCVATWMELEGVTLSEISQAEKDRY</sequence>
<dbReference type="AlphaFoldDB" id="A0A6G1AZT7"/>
<accession>A0A6G1AZT7</accession>
<evidence type="ECO:0000313" key="2">
    <source>
        <dbReference type="Proteomes" id="UP000475037"/>
    </source>
</evidence>
<protein>
    <submittedName>
        <fullName evidence="1">LORF2 protein</fullName>
    </submittedName>
</protein>
<keyword evidence="2" id="KW-1185">Reference proteome</keyword>
<dbReference type="EMBL" id="VOAJ01002772">
    <property type="protein sequence ID" value="KAF0881062.1"/>
    <property type="molecule type" value="Genomic_DNA"/>
</dbReference>
<reference evidence="1 2" key="1">
    <citation type="submission" date="2019-11" db="EMBL/GenBank/DDBJ databases">
        <authorList>
            <person name="Yang C."/>
            <person name="Li F."/>
        </authorList>
    </citation>
    <scope>NUCLEOTIDE SEQUENCE [LARGE SCALE GENOMIC DNA]</scope>
    <source>
        <strain evidence="1">KB4526</strain>
        <tissue evidence="1">Muscle</tissue>
    </source>
</reference>
<organism evidence="1 2">
    <name type="scientific">Crocuta crocuta</name>
    <name type="common">Spotted hyena</name>
    <dbReference type="NCBI Taxonomy" id="9678"/>
    <lineage>
        <taxon>Eukaryota</taxon>
        <taxon>Metazoa</taxon>
        <taxon>Chordata</taxon>
        <taxon>Craniata</taxon>
        <taxon>Vertebrata</taxon>
        <taxon>Euteleostomi</taxon>
        <taxon>Mammalia</taxon>
        <taxon>Eutheria</taxon>
        <taxon>Laurasiatheria</taxon>
        <taxon>Carnivora</taxon>
        <taxon>Feliformia</taxon>
        <taxon>Hyaenidae</taxon>
        <taxon>Crocuta</taxon>
    </lineage>
</organism>
<dbReference type="Proteomes" id="UP000475037">
    <property type="component" value="Unassembled WGS sequence"/>
</dbReference>
<proteinExistence type="predicted"/>
<feature type="non-terminal residue" evidence="1">
    <location>
        <position position="166"/>
    </location>
</feature>
<feature type="non-terminal residue" evidence="1">
    <location>
        <position position="1"/>
    </location>
</feature>
<comment type="caution">
    <text evidence="1">The sequence shown here is derived from an EMBL/GenBank/DDBJ whole genome shotgun (WGS) entry which is preliminary data.</text>
</comment>
<gene>
    <name evidence="1" type="primary">Pol_229</name>
    <name evidence="1" type="ORF">FOF47_R07811</name>
</gene>
<name>A0A6G1AZT7_CROCR</name>